<dbReference type="GO" id="GO:0032979">
    <property type="term" value="P:protein insertion into mitochondrial inner membrane from matrix"/>
    <property type="evidence" value="ECO:0007669"/>
    <property type="project" value="TreeGrafter"/>
</dbReference>
<feature type="transmembrane region" description="Helical" evidence="8">
    <location>
        <begin position="331"/>
        <end position="349"/>
    </location>
</feature>
<comment type="subcellular location">
    <subcellularLocation>
        <location evidence="1 6">Membrane</location>
        <topology evidence="1 6">Multi-pass membrane protein</topology>
    </subcellularLocation>
</comment>
<dbReference type="InterPro" id="IPR001611">
    <property type="entry name" value="Leu-rich_rpt"/>
</dbReference>
<dbReference type="GO" id="GO:0005743">
    <property type="term" value="C:mitochondrial inner membrane"/>
    <property type="evidence" value="ECO:0007669"/>
    <property type="project" value="TreeGrafter"/>
</dbReference>
<organism evidence="10 11">
    <name type="scientific">Cuscuta australis</name>
    <dbReference type="NCBI Taxonomy" id="267555"/>
    <lineage>
        <taxon>Eukaryota</taxon>
        <taxon>Viridiplantae</taxon>
        <taxon>Streptophyta</taxon>
        <taxon>Embryophyta</taxon>
        <taxon>Tracheophyta</taxon>
        <taxon>Spermatophyta</taxon>
        <taxon>Magnoliopsida</taxon>
        <taxon>eudicotyledons</taxon>
        <taxon>Gunneridae</taxon>
        <taxon>Pentapetalae</taxon>
        <taxon>asterids</taxon>
        <taxon>lamiids</taxon>
        <taxon>Solanales</taxon>
        <taxon>Convolvulaceae</taxon>
        <taxon>Cuscuteae</taxon>
        <taxon>Cuscuta</taxon>
        <taxon>Cuscuta subgen. Grammica</taxon>
        <taxon>Cuscuta sect. Cleistogrammica</taxon>
    </lineage>
</organism>
<evidence type="ECO:0000256" key="2">
    <source>
        <dbReference type="ARBA" id="ARBA00010583"/>
    </source>
</evidence>
<keyword evidence="5 8" id="KW-0472">Membrane</keyword>
<accession>A0A328E9V2</accession>
<feature type="compositionally biased region" description="Low complexity" evidence="7">
    <location>
        <begin position="390"/>
        <end position="400"/>
    </location>
</feature>
<dbReference type="InterPro" id="IPR001708">
    <property type="entry name" value="YidC/ALB3/OXA1/COX18"/>
</dbReference>
<evidence type="ECO:0000256" key="3">
    <source>
        <dbReference type="ARBA" id="ARBA00022692"/>
    </source>
</evidence>
<evidence type="ECO:0000256" key="5">
    <source>
        <dbReference type="ARBA" id="ARBA00023136"/>
    </source>
</evidence>
<dbReference type="Proteomes" id="UP000249390">
    <property type="component" value="Unassembled WGS sequence"/>
</dbReference>
<keyword evidence="3 6" id="KW-0812">Transmembrane</keyword>
<dbReference type="EMBL" id="NQVE01000027">
    <property type="protein sequence ID" value="RAL53448.1"/>
    <property type="molecule type" value="Genomic_DNA"/>
</dbReference>
<dbReference type="CDD" id="cd20069">
    <property type="entry name" value="5TM_Oxa1-like"/>
    <property type="match status" value="1"/>
</dbReference>
<feature type="region of interest" description="Disordered" evidence="7">
    <location>
        <begin position="390"/>
        <end position="433"/>
    </location>
</feature>
<evidence type="ECO:0000313" key="11">
    <source>
        <dbReference type="Proteomes" id="UP000249390"/>
    </source>
</evidence>
<dbReference type="AlphaFoldDB" id="A0A328E9V2"/>
<name>A0A328E9V2_9ASTE</name>
<protein>
    <recommendedName>
        <fullName evidence="9">Membrane insertase YidC/Oxa/ALB C-terminal domain-containing protein</fullName>
    </recommendedName>
</protein>
<dbReference type="InterPro" id="IPR028055">
    <property type="entry name" value="YidC/Oxa/ALB_C"/>
</dbReference>
<evidence type="ECO:0000256" key="7">
    <source>
        <dbReference type="SAM" id="MobiDB-lite"/>
    </source>
</evidence>
<evidence type="ECO:0000313" key="10">
    <source>
        <dbReference type="EMBL" id="RAL53448.1"/>
    </source>
</evidence>
<evidence type="ECO:0000256" key="1">
    <source>
        <dbReference type="ARBA" id="ARBA00004141"/>
    </source>
</evidence>
<proteinExistence type="inferred from homology"/>
<gene>
    <name evidence="10" type="ORF">DM860_007120</name>
</gene>
<dbReference type="PROSITE" id="PS51450">
    <property type="entry name" value="LRR"/>
    <property type="match status" value="1"/>
</dbReference>
<comment type="similarity">
    <text evidence="6">Belongs to the OXA1/ALB3/YidC family.</text>
</comment>
<evidence type="ECO:0000256" key="4">
    <source>
        <dbReference type="ARBA" id="ARBA00022989"/>
    </source>
</evidence>
<comment type="similarity">
    <text evidence="2">Belongs to the OXA1/ALB3/YidC (TC 2.A.9.2) family.</text>
</comment>
<feature type="transmembrane region" description="Helical" evidence="8">
    <location>
        <begin position="236"/>
        <end position="254"/>
    </location>
</feature>
<reference evidence="10 11" key="1">
    <citation type="submission" date="2018-06" db="EMBL/GenBank/DDBJ databases">
        <title>The Genome of Cuscuta australis (Dodder) Provides Insight into the Evolution of Plant Parasitism.</title>
        <authorList>
            <person name="Liu H."/>
        </authorList>
    </citation>
    <scope>NUCLEOTIDE SEQUENCE [LARGE SCALE GENOMIC DNA]</scope>
    <source>
        <strain evidence="11">cv. Yunnan</strain>
        <tissue evidence="10">Vines</tissue>
    </source>
</reference>
<evidence type="ECO:0000256" key="6">
    <source>
        <dbReference type="RuleBase" id="RU003945"/>
    </source>
</evidence>
<evidence type="ECO:0000259" key="9">
    <source>
        <dbReference type="Pfam" id="PF02096"/>
    </source>
</evidence>
<dbReference type="NCBIfam" id="TIGR03592">
    <property type="entry name" value="yidC_oxa1_cterm"/>
    <property type="match status" value="1"/>
</dbReference>
<dbReference type="PANTHER" id="PTHR12428">
    <property type="entry name" value="OXA1"/>
    <property type="match status" value="1"/>
</dbReference>
<evidence type="ECO:0000256" key="8">
    <source>
        <dbReference type="SAM" id="Phobius"/>
    </source>
</evidence>
<comment type="caution">
    <text evidence="10">The sequence shown here is derived from an EMBL/GenBank/DDBJ whole genome shotgun (WGS) entry which is preliminary data.</text>
</comment>
<dbReference type="Pfam" id="PF02096">
    <property type="entry name" value="60KD_IMP"/>
    <property type="match status" value="1"/>
</dbReference>
<sequence>MAFRRSITTRAKLFYQQQPQIAPSFSHVQREDDRKTIELNSSDPKTFSYAQFRYIGNGVGGIRHPLLGPRFPAQLVMPPMSLGGCTLRNMSTGDAVEKGTAEFVTDFADVLTDKVVEDVVSQAPAVNEVAMAAADSFFPVAALQYLIDYVHCFTGFNWWASIIATSIMIRLVTLPLNINQLKSISRLTLLRPKLDEIREDMQNRGMSPAAVNEGKQRMSALFKEYKVSPFTAMKGIFIQGPVFVCFFLAITNMAEKVPSFKEGGAFWFTDLTTPDGTYILPILTALSFLITVECNAQEGLEGNPAGPIIKNVSRFFAALTIPLTATFPKAIFMYWITSNIFSLTYGLILKKPEMKKLLGIPIIPVAPSPAAQEPRLSFLEAISKYSASQDQARSASSDASKPSKQRIPSSSVLSQRLRSLEKQVRERKKGKKM</sequence>
<dbReference type="PANTHER" id="PTHR12428:SF34">
    <property type="entry name" value="MITOCHONDRIAL INNER MEMBRANE PROTEIN OXA1-LIKE"/>
    <property type="match status" value="1"/>
</dbReference>
<keyword evidence="4 8" id="KW-1133">Transmembrane helix</keyword>
<keyword evidence="11" id="KW-1185">Reference proteome</keyword>
<feature type="domain" description="Membrane insertase YidC/Oxa/ALB C-terminal" evidence="9">
    <location>
        <begin position="158"/>
        <end position="350"/>
    </location>
</feature>
<dbReference type="GO" id="GO:0032977">
    <property type="term" value="F:membrane insertase activity"/>
    <property type="evidence" value="ECO:0007669"/>
    <property type="project" value="InterPro"/>
</dbReference>